<feature type="signal peptide" evidence="3">
    <location>
        <begin position="1"/>
        <end position="38"/>
    </location>
</feature>
<evidence type="ECO:0000256" key="1">
    <source>
        <dbReference type="ARBA" id="ARBA00022729"/>
    </source>
</evidence>
<evidence type="ECO:0000259" key="4">
    <source>
        <dbReference type="Pfam" id="PF02230"/>
    </source>
</evidence>
<proteinExistence type="predicted"/>
<dbReference type="InterPro" id="IPR029058">
    <property type="entry name" value="AB_hydrolase_fold"/>
</dbReference>
<dbReference type="PANTHER" id="PTHR43037">
    <property type="entry name" value="UNNAMED PRODUCT-RELATED"/>
    <property type="match status" value="1"/>
</dbReference>
<accession>A0A037ZJF1</accession>
<dbReference type="Proteomes" id="UP000026249">
    <property type="component" value="Unassembled WGS sequence"/>
</dbReference>
<evidence type="ECO:0000256" key="2">
    <source>
        <dbReference type="ARBA" id="ARBA00022801"/>
    </source>
</evidence>
<evidence type="ECO:0000313" key="5">
    <source>
        <dbReference type="EMBL" id="KAJ54911.1"/>
    </source>
</evidence>
<keyword evidence="1 3" id="KW-0732">Signal</keyword>
<gene>
    <name evidence="5" type="ORF">ACMU_14205</name>
</gene>
<feature type="domain" description="Phospholipase/carboxylesterase/thioesterase" evidence="4">
    <location>
        <begin position="125"/>
        <end position="209"/>
    </location>
</feature>
<dbReference type="EMBL" id="JFKE01000005">
    <property type="protein sequence ID" value="KAJ54911.1"/>
    <property type="molecule type" value="Genomic_DNA"/>
</dbReference>
<name>A0A037ZJF1_9RHOB</name>
<dbReference type="SUPFAM" id="SSF53474">
    <property type="entry name" value="alpha/beta-Hydrolases"/>
    <property type="match status" value="1"/>
</dbReference>
<organism evidence="5 6">
    <name type="scientific">Actibacterium mucosum KCTC 23349</name>
    <dbReference type="NCBI Taxonomy" id="1454373"/>
    <lineage>
        <taxon>Bacteria</taxon>
        <taxon>Pseudomonadati</taxon>
        <taxon>Pseudomonadota</taxon>
        <taxon>Alphaproteobacteria</taxon>
        <taxon>Rhodobacterales</taxon>
        <taxon>Roseobacteraceae</taxon>
        <taxon>Actibacterium</taxon>
    </lineage>
</organism>
<reference evidence="5 6" key="1">
    <citation type="submission" date="2014-03" db="EMBL/GenBank/DDBJ databases">
        <title>Draft Genome Sequence of Actibacterium mucosum KCTC 23349, a Marine Alphaproteobacterium with Complex Ionic Requirements Isolated from Mediterranean Seawater at Malvarrosa Beach, Valencia, Spain.</title>
        <authorList>
            <person name="Arahal D.R."/>
            <person name="Shao Z."/>
            <person name="Lai Q."/>
            <person name="Pujalte M.J."/>
        </authorList>
    </citation>
    <scope>NUCLEOTIDE SEQUENCE [LARGE SCALE GENOMIC DNA]</scope>
    <source>
        <strain evidence="5 6">KCTC 23349</strain>
    </source>
</reference>
<sequence length="280" mass="30551">MTVQFVWFVQIKLSECPLVFRKTLAVLALLSFPLPALACGPDDDCLVETGNYRISMPEAAPRGALVFAHGYRGSSRGVMRNMALRRLADEYGFALVAINSVSGSWNLRYSPGKTFSEGRDEMAYVDAVLDDVIAKYGVPAGNVYATGFSEGGMMTWTLLCERGSRFAGFAPMSGTFWTPEPAECASAPADVVHIHGTADPTVPITGRQIGQSKQGNLNTVLAMYRAHGDYRDAGRETLDTMTCEFARNPEGRRLDLCLFDGGHSFSVARLRQALDWLTQG</sequence>
<keyword evidence="6" id="KW-1185">Reference proteome</keyword>
<dbReference type="GO" id="GO:0016787">
    <property type="term" value="F:hydrolase activity"/>
    <property type="evidence" value="ECO:0007669"/>
    <property type="project" value="UniProtKB-KW"/>
</dbReference>
<protein>
    <recommendedName>
        <fullName evidence="4">Phospholipase/carboxylesterase/thioesterase domain-containing protein</fullName>
    </recommendedName>
</protein>
<feature type="chain" id="PRO_5001564032" description="Phospholipase/carboxylesterase/thioesterase domain-containing protein" evidence="3">
    <location>
        <begin position="39"/>
        <end position="280"/>
    </location>
</feature>
<evidence type="ECO:0000256" key="3">
    <source>
        <dbReference type="SAM" id="SignalP"/>
    </source>
</evidence>
<dbReference type="AlphaFoldDB" id="A0A037ZJF1"/>
<dbReference type="Pfam" id="PF02230">
    <property type="entry name" value="Abhydrolase_2"/>
    <property type="match status" value="1"/>
</dbReference>
<dbReference type="InterPro" id="IPR050955">
    <property type="entry name" value="Plant_Biomass_Hydrol_Est"/>
</dbReference>
<dbReference type="PANTHER" id="PTHR43037:SF5">
    <property type="entry name" value="FERULOYL ESTERASE"/>
    <property type="match status" value="1"/>
</dbReference>
<keyword evidence="2" id="KW-0378">Hydrolase</keyword>
<evidence type="ECO:0000313" key="6">
    <source>
        <dbReference type="Proteomes" id="UP000026249"/>
    </source>
</evidence>
<dbReference type="Gene3D" id="3.40.50.1820">
    <property type="entry name" value="alpha/beta hydrolase"/>
    <property type="match status" value="1"/>
</dbReference>
<comment type="caution">
    <text evidence="5">The sequence shown here is derived from an EMBL/GenBank/DDBJ whole genome shotgun (WGS) entry which is preliminary data.</text>
</comment>
<dbReference type="InterPro" id="IPR003140">
    <property type="entry name" value="PLipase/COase/thioEstase"/>
</dbReference>
<dbReference type="STRING" id="1454373.ACMU_14205"/>